<organism evidence="2 3">
    <name type="scientific">Helicocarpus griseus UAMH5409</name>
    <dbReference type="NCBI Taxonomy" id="1447875"/>
    <lineage>
        <taxon>Eukaryota</taxon>
        <taxon>Fungi</taxon>
        <taxon>Dikarya</taxon>
        <taxon>Ascomycota</taxon>
        <taxon>Pezizomycotina</taxon>
        <taxon>Eurotiomycetes</taxon>
        <taxon>Eurotiomycetidae</taxon>
        <taxon>Onygenales</taxon>
        <taxon>Ajellomycetaceae</taxon>
        <taxon>Helicocarpus</taxon>
    </lineage>
</organism>
<dbReference type="EMBL" id="PDNB01000273">
    <property type="protein sequence ID" value="PGG96629.1"/>
    <property type="molecule type" value="Genomic_DNA"/>
</dbReference>
<dbReference type="AlphaFoldDB" id="A0A2B7WJB9"/>
<reference evidence="2 3" key="1">
    <citation type="submission" date="2017-10" db="EMBL/GenBank/DDBJ databases">
        <title>Comparative genomics in systemic dimorphic fungi from Ajellomycetaceae.</title>
        <authorList>
            <person name="Munoz J.F."/>
            <person name="Mcewen J.G."/>
            <person name="Clay O.K."/>
            <person name="Cuomo C.A."/>
        </authorList>
    </citation>
    <scope>NUCLEOTIDE SEQUENCE [LARGE SCALE GENOMIC DNA]</scope>
    <source>
        <strain evidence="2 3">UAMH5409</strain>
    </source>
</reference>
<gene>
    <name evidence="2" type="ORF">AJ79_09502</name>
</gene>
<dbReference type="OrthoDB" id="4181111at2759"/>
<accession>A0A2B7WJB9</accession>
<proteinExistence type="predicted"/>
<evidence type="ECO:0000256" key="1">
    <source>
        <dbReference type="SAM" id="MobiDB-lite"/>
    </source>
</evidence>
<comment type="caution">
    <text evidence="2">The sequence shown here is derived from an EMBL/GenBank/DDBJ whole genome shotgun (WGS) entry which is preliminary data.</text>
</comment>
<dbReference type="Proteomes" id="UP000223968">
    <property type="component" value="Unassembled WGS sequence"/>
</dbReference>
<keyword evidence="3" id="KW-1185">Reference proteome</keyword>
<feature type="region of interest" description="Disordered" evidence="1">
    <location>
        <begin position="1"/>
        <end position="83"/>
    </location>
</feature>
<feature type="compositionally biased region" description="Polar residues" evidence="1">
    <location>
        <begin position="43"/>
        <end position="57"/>
    </location>
</feature>
<protein>
    <submittedName>
        <fullName evidence="2">Uncharacterized protein</fullName>
    </submittedName>
</protein>
<feature type="compositionally biased region" description="Low complexity" evidence="1">
    <location>
        <begin position="8"/>
        <end position="25"/>
    </location>
</feature>
<sequence length="328" mass="36816">MRPPQVNVSRQSGHHQQSGVSHSASLESRSQRASSFPEMISLDNPSTVPTGQSQSPSMRLPPIDGNRAHASGRLLPSLYGNTRPVNQQQNYVQRHGYNNRIDNRNSNPRLLPNTNQPPAGHGYNLQSTSVREIEFHCINAAHRFWETHRPQPMLKLVGPNAARPSRPYGSGTLWRPMNVLTDPAFHETRMGWLREYLSLIADLDWERVRQRQQLQMAPGQQQTQPQLIQVPPPSIPNTNDATSTGRRAYPHQFANIQLLDDLHSWCEIVMSAVYRVHVGDVNSGPVLLTRAELAEVVRLARWLVTALNGTTENEAIGQVWARCVQAGI</sequence>
<name>A0A2B7WJB9_9EURO</name>
<evidence type="ECO:0000313" key="2">
    <source>
        <dbReference type="EMBL" id="PGG96629.1"/>
    </source>
</evidence>
<evidence type="ECO:0000313" key="3">
    <source>
        <dbReference type="Proteomes" id="UP000223968"/>
    </source>
</evidence>